<evidence type="ECO:0000313" key="3">
    <source>
        <dbReference type="Proteomes" id="UP000011682"/>
    </source>
</evidence>
<feature type="signal peptide" evidence="1">
    <location>
        <begin position="1"/>
        <end position="21"/>
    </location>
</feature>
<evidence type="ECO:0000256" key="1">
    <source>
        <dbReference type="SAM" id="SignalP"/>
    </source>
</evidence>
<reference evidence="2" key="1">
    <citation type="submission" date="2013-05" db="EMBL/GenBank/DDBJ databases">
        <title>Genome assembly of Cystobacter fuscus DSM 2262.</title>
        <authorList>
            <person name="Sharma G."/>
            <person name="Khatri I."/>
            <person name="Kaur C."/>
            <person name="Mayilraj S."/>
            <person name="Subramanian S."/>
        </authorList>
    </citation>
    <scope>NUCLEOTIDE SEQUENCE [LARGE SCALE GENOMIC DNA]</scope>
    <source>
        <strain evidence="2">DSM 2262</strain>
    </source>
</reference>
<accession>S9QGP1</accession>
<name>S9QGP1_CYSF2</name>
<dbReference type="Gene3D" id="2.60.120.380">
    <property type="match status" value="2"/>
</dbReference>
<sequence length="314" mass="33972">MNPLTSRLVLLSSLLFAPACLDMSQPGTPPTKNPCDPNPCTQADKNTCANDNGQAICLCREGTLPRPNGSCEPVTSANCPEHPGDSAEPDDCIARAAPLDATRSRTQGIEPVGDYDFFRIDATARNAYVLTATPGPGALLPRVDVFDPEGRWIRAQDGSPGVQVGFKARVSAPYTVRVSHSPRDPSPAIGTYTLQLATPVQDDFGDIPEEATALVPAQGGTSGTLVSGRFEYGQDEDWFSFPVVLNAIYRIEFDTTRTVPTVAAFIRENVKSPFLTQQKSFVEFQAASSTTVFIDLYSANETASTYAFRVYEYR</sequence>
<keyword evidence="3" id="KW-1185">Reference proteome</keyword>
<evidence type="ECO:0000313" key="2">
    <source>
        <dbReference type="EMBL" id="EPX55543.1"/>
    </source>
</evidence>
<proteinExistence type="predicted"/>
<organism evidence="2 3">
    <name type="scientific">Cystobacter fuscus (strain ATCC 25194 / DSM 2262 / NBRC 100088 / M29)</name>
    <dbReference type="NCBI Taxonomy" id="1242864"/>
    <lineage>
        <taxon>Bacteria</taxon>
        <taxon>Pseudomonadati</taxon>
        <taxon>Myxococcota</taxon>
        <taxon>Myxococcia</taxon>
        <taxon>Myxococcales</taxon>
        <taxon>Cystobacterineae</taxon>
        <taxon>Archangiaceae</taxon>
        <taxon>Cystobacter</taxon>
    </lineage>
</organism>
<dbReference type="EMBL" id="ANAH02000071">
    <property type="protein sequence ID" value="EPX55543.1"/>
    <property type="molecule type" value="Genomic_DNA"/>
</dbReference>
<protein>
    <recommendedName>
        <fullName evidence="4">EGF-like domain-containing protein</fullName>
    </recommendedName>
</protein>
<evidence type="ECO:0008006" key="4">
    <source>
        <dbReference type="Google" id="ProtNLM"/>
    </source>
</evidence>
<dbReference type="AlphaFoldDB" id="S9QGP1"/>
<comment type="caution">
    <text evidence="2">The sequence shown here is derived from an EMBL/GenBank/DDBJ whole genome shotgun (WGS) entry which is preliminary data.</text>
</comment>
<dbReference type="OrthoDB" id="5501751at2"/>
<keyword evidence="1" id="KW-0732">Signal</keyword>
<feature type="chain" id="PRO_5004555087" description="EGF-like domain-containing protein" evidence="1">
    <location>
        <begin position="22"/>
        <end position="314"/>
    </location>
</feature>
<dbReference type="RefSeq" id="WP_002627142.1">
    <property type="nucleotide sequence ID" value="NZ_ANAH02000071.1"/>
</dbReference>
<dbReference type="eggNOG" id="ENOG5031BN6">
    <property type="taxonomic scope" value="Bacteria"/>
</dbReference>
<dbReference type="Proteomes" id="UP000011682">
    <property type="component" value="Unassembled WGS sequence"/>
</dbReference>
<gene>
    <name evidence="2" type="ORF">D187_009154</name>
</gene>